<keyword evidence="1" id="KW-0812">Transmembrane</keyword>
<dbReference type="STRING" id="51028.A0A0N4VER6"/>
<organism evidence="4">
    <name type="scientific">Enterobius vermicularis</name>
    <name type="common">Human pinworm</name>
    <dbReference type="NCBI Taxonomy" id="51028"/>
    <lineage>
        <taxon>Eukaryota</taxon>
        <taxon>Metazoa</taxon>
        <taxon>Ecdysozoa</taxon>
        <taxon>Nematoda</taxon>
        <taxon>Chromadorea</taxon>
        <taxon>Rhabditida</taxon>
        <taxon>Spirurina</taxon>
        <taxon>Oxyuridomorpha</taxon>
        <taxon>Oxyuroidea</taxon>
        <taxon>Oxyuridae</taxon>
        <taxon>Enterobius</taxon>
    </lineage>
</organism>
<keyword evidence="3" id="KW-1185">Reference proteome</keyword>
<dbReference type="InterPro" id="IPR052954">
    <property type="entry name" value="GPCR-Ligand_Int"/>
</dbReference>
<feature type="transmembrane region" description="Helical" evidence="1">
    <location>
        <begin position="61"/>
        <end position="86"/>
    </location>
</feature>
<proteinExistence type="predicted"/>
<feature type="transmembrane region" description="Helical" evidence="1">
    <location>
        <begin position="188"/>
        <end position="207"/>
    </location>
</feature>
<evidence type="ECO:0000313" key="2">
    <source>
        <dbReference type="EMBL" id="VDD93876.1"/>
    </source>
</evidence>
<feature type="transmembrane region" description="Helical" evidence="1">
    <location>
        <begin position="29"/>
        <end position="49"/>
    </location>
</feature>
<name>A0A0N4VER6_ENTVE</name>
<reference evidence="4" key="1">
    <citation type="submission" date="2017-02" db="UniProtKB">
        <authorList>
            <consortium name="WormBaseParasite"/>
        </authorList>
    </citation>
    <scope>IDENTIFICATION</scope>
</reference>
<dbReference type="Gene3D" id="1.20.1070.10">
    <property type="entry name" value="Rhodopsin 7-helix transmembrane proteins"/>
    <property type="match status" value="1"/>
</dbReference>
<feature type="transmembrane region" description="Helical" evidence="1">
    <location>
        <begin position="106"/>
        <end position="131"/>
    </location>
</feature>
<dbReference type="AlphaFoldDB" id="A0A0N4VER6"/>
<accession>A0A0N4VER6</accession>
<dbReference type="OrthoDB" id="5793039at2759"/>
<dbReference type="Proteomes" id="UP000274131">
    <property type="component" value="Unassembled WGS sequence"/>
</dbReference>
<evidence type="ECO:0000256" key="1">
    <source>
        <dbReference type="SAM" id="Phobius"/>
    </source>
</evidence>
<evidence type="ECO:0000313" key="4">
    <source>
        <dbReference type="WBParaSite" id="EVEC_0000918601-mRNA-1"/>
    </source>
</evidence>
<dbReference type="EMBL" id="UXUI01009523">
    <property type="protein sequence ID" value="VDD93876.1"/>
    <property type="molecule type" value="Genomic_DNA"/>
</dbReference>
<keyword evidence="1" id="KW-1133">Transmembrane helix</keyword>
<dbReference type="PANTHER" id="PTHR46641:SF13">
    <property type="entry name" value="G_PROTEIN_RECEP_F1_2 DOMAIN-CONTAINING PROTEIN"/>
    <property type="match status" value="1"/>
</dbReference>
<protein>
    <submittedName>
        <fullName evidence="4">G_PROTEIN_RECEP_F1_2 domain-containing protein</fullName>
    </submittedName>
</protein>
<keyword evidence="1" id="KW-0472">Membrane</keyword>
<reference evidence="2 3" key="2">
    <citation type="submission" date="2018-10" db="EMBL/GenBank/DDBJ databases">
        <authorList>
            <consortium name="Pathogen Informatics"/>
        </authorList>
    </citation>
    <scope>NUCLEOTIDE SEQUENCE [LARGE SCALE GENOMIC DNA]</scope>
</reference>
<evidence type="ECO:0000313" key="3">
    <source>
        <dbReference type="Proteomes" id="UP000274131"/>
    </source>
</evidence>
<dbReference type="SUPFAM" id="SSF81321">
    <property type="entry name" value="Family A G protein-coupled receptor-like"/>
    <property type="match status" value="1"/>
</dbReference>
<feature type="transmembrane region" description="Helical" evidence="1">
    <location>
        <begin position="157"/>
        <end position="176"/>
    </location>
</feature>
<gene>
    <name evidence="2" type="ORF">EVEC_LOCUS8627</name>
</gene>
<dbReference type="WBParaSite" id="EVEC_0000918601-mRNA-1">
    <property type="protein sequence ID" value="EVEC_0000918601-mRNA-1"/>
    <property type="gene ID" value="EVEC_0000918601"/>
</dbReference>
<sequence>FLDFTTQLFGLLKETEENLVNQQLRYGTSGYLTLFCVILGTVGNLHGIKSIHLSNFDKNRGVVLAASIIALAFWDTILLWCAVFYYSIGALLRPYNLEMPTLIIPWFQGCAQISLTASVWCVAAITVQRWWASRDPFRGSRNSSLSMIYCYTYRRHFRMPIVLSTLAIIANLPAFFELTSISCLLEDKTYGTMQTFLAITVWTIFLIRGSNRSRRRLFQMSDILDLLEVTGFWNGSFMYASDLSNFLVVANSATNCVIYLKAADWLKNRMERRNVSIRRRCALVT</sequence>
<dbReference type="PANTHER" id="PTHR46641">
    <property type="entry name" value="FMRFAMIDE RECEPTOR-RELATED"/>
    <property type="match status" value="1"/>
</dbReference>